<dbReference type="Pfam" id="PF00027">
    <property type="entry name" value="cNMP_binding"/>
    <property type="match status" value="2"/>
</dbReference>
<dbReference type="SMART" id="SM00100">
    <property type="entry name" value="cNMP"/>
    <property type="match status" value="2"/>
</dbReference>
<dbReference type="InterPro" id="IPR000595">
    <property type="entry name" value="cNMP-bd_dom"/>
</dbReference>
<evidence type="ECO:0000313" key="2">
    <source>
        <dbReference type="EMBL" id="OMJ86725.1"/>
    </source>
</evidence>
<dbReference type="PANTHER" id="PTHR23011:SF28">
    <property type="entry name" value="CYCLIC NUCLEOTIDE-BINDING DOMAIN CONTAINING PROTEIN"/>
    <property type="match status" value="1"/>
</dbReference>
<organism evidence="2 3">
    <name type="scientific">Stentor coeruleus</name>
    <dbReference type="NCBI Taxonomy" id="5963"/>
    <lineage>
        <taxon>Eukaryota</taxon>
        <taxon>Sar</taxon>
        <taxon>Alveolata</taxon>
        <taxon>Ciliophora</taxon>
        <taxon>Postciliodesmatophora</taxon>
        <taxon>Heterotrichea</taxon>
        <taxon>Heterotrichida</taxon>
        <taxon>Stentoridae</taxon>
        <taxon>Stentor</taxon>
    </lineage>
</organism>
<evidence type="ECO:0000313" key="3">
    <source>
        <dbReference type="Proteomes" id="UP000187209"/>
    </source>
</evidence>
<dbReference type="CDD" id="cd00038">
    <property type="entry name" value="CAP_ED"/>
    <property type="match status" value="2"/>
</dbReference>
<dbReference type="SUPFAM" id="SSF51206">
    <property type="entry name" value="cAMP-binding domain-like"/>
    <property type="match status" value="2"/>
</dbReference>
<feature type="domain" description="Cyclic nucleotide-binding" evidence="1">
    <location>
        <begin position="75"/>
        <end position="183"/>
    </location>
</feature>
<dbReference type="PRINTS" id="PR00103">
    <property type="entry name" value="CAMPKINASE"/>
</dbReference>
<sequence length="430" mass="49478">MDPLLTLFSMRAMKSRGLAKADYTLPTLIRYLKIPPLQRKAREISMIRVFSSKVSFFIDNHSENSESIHYQSCQSMKYEYFSNGEIVFKFGDIGKKFYIILDGQVDVQIPNNSGDNLEYTSVATLGPGSAFGDLALLKEHPRNATVVCLTECHMACLAKEDYIRILGKIADKKISDFVDFLKEIPIFHSWSKKNLESLFYFFKTQSFNRKNVVYSLGSEPTHVYIVKSGEFEISKKVILATENQKIDMKVAILTKGEMFGDSEVLEEIPREFNCTCYSTTGELYSITIKDFMLKVKTEESIGLINIRNKTKSELRHQRSKALEEIFTPRRQRFRSYSKNEKESKPIKKIFPLLIRDKIQSRKTERSELSKLDFEAIKARALPEKSGRVFIAMNTPVDFSYRSPSPHERSKSTVLSVKKSKRVNLFSLLSQ</sequence>
<proteinExistence type="predicted"/>
<evidence type="ECO:0000259" key="1">
    <source>
        <dbReference type="PROSITE" id="PS50042"/>
    </source>
</evidence>
<dbReference type="InterPro" id="IPR014710">
    <property type="entry name" value="RmlC-like_jellyroll"/>
</dbReference>
<dbReference type="PANTHER" id="PTHR23011">
    <property type="entry name" value="CYCLIC NUCLEOTIDE-BINDING DOMAIN CONTAINING PROTEIN"/>
    <property type="match status" value="1"/>
</dbReference>
<feature type="domain" description="Cyclic nucleotide-binding" evidence="1">
    <location>
        <begin position="186"/>
        <end position="270"/>
    </location>
</feature>
<dbReference type="OrthoDB" id="166212at2759"/>
<dbReference type="PROSITE" id="PS50042">
    <property type="entry name" value="CNMP_BINDING_3"/>
    <property type="match status" value="2"/>
</dbReference>
<name>A0A1R2CCL3_9CILI</name>
<keyword evidence="3" id="KW-1185">Reference proteome</keyword>
<protein>
    <recommendedName>
        <fullName evidence="1">Cyclic nucleotide-binding domain-containing protein</fullName>
    </recommendedName>
</protein>
<reference evidence="2 3" key="1">
    <citation type="submission" date="2016-11" db="EMBL/GenBank/DDBJ databases">
        <title>The macronuclear genome of Stentor coeruleus: a giant cell with tiny introns.</title>
        <authorList>
            <person name="Slabodnick M."/>
            <person name="Ruby J.G."/>
            <person name="Reiff S.B."/>
            <person name="Swart E.C."/>
            <person name="Gosai S."/>
            <person name="Prabakaran S."/>
            <person name="Witkowska E."/>
            <person name="Larue G.E."/>
            <person name="Fisher S."/>
            <person name="Freeman R.M."/>
            <person name="Gunawardena J."/>
            <person name="Chu W."/>
            <person name="Stover N.A."/>
            <person name="Gregory B.D."/>
            <person name="Nowacki M."/>
            <person name="Derisi J."/>
            <person name="Roy S.W."/>
            <person name="Marshall W.F."/>
            <person name="Sood P."/>
        </authorList>
    </citation>
    <scope>NUCLEOTIDE SEQUENCE [LARGE SCALE GENOMIC DNA]</scope>
    <source>
        <strain evidence="2">WM001</strain>
    </source>
</reference>
<dbReference type="Gene3D" id="2.60.120.10">
    <property type="entry name" value="Jelly Rolls"/>
    <property type="match status" value="2"/>
</dbReference>
<accession>A0A1R2CCL3</accession>
<dbReference type="EMBL" id="MPUH01000197">
    <property type="protein sequence ID" value="OMJ86725.1"/>
    <property type="molecule type" value="Genomic_DNA"/>
</dbReference>
<dbReference type="Proteomes" id="UP000187209">
    <property type="component" value="Unassembled WGS sequence"/>
</dbReference>
<gene>
    <name evidence="2" type="ORF">SteCoe_11737</name>
</gene>
<dbReference type="InterPro" id="IPR018490">
    <property type="entry name" value="cNMP-bd_dom_sf"/>
</dbReference>
<dbReference type="AlphaFoldDB" id="A0A1R2CCL3"/>
<comment type="caution">
    <text evidence="2">The sequence shown here is derived from an EMBL/GenBank/DDBJ whole genome shotgun (WGS) entry which is preliminary data.</text>
</comment>